<name>A0A1M5YJX9_9CLOT</name>
<dbReference type="STRING" id="1121306.SAMN02745196_03012"/>
<dbReference type="RefSeq" id="WP_072832813.1">
    <property type="nucleotide sequence ID" value="NZ_FQXP01000017.1"/>
</dbReference>
<evidence type="ECO:0000259" key="1">
    <source>
        <dbReference type="Pfam" id="PF04324"/>
    </source>
</evidence>
<dbReference type="OrthoDB" id="1629586at2"/>
<dbReference type="InterPro" id="IPR041854">
    <property type="entry name" value="BFD-like_2Fe2S-bd_dom_sf"/>
</dbReference>
<dbReference type="AlphaFoldDB" id="A0A1M5YJX9"/>
<dbReference type="InterPro" id="IPR007419">
    <property type="entry name" value="BFD-like_2Fe2S-bd_dom"/>
</dbReference>
<accession>A0A1M5YJX9</accession>
<reference evidence="2 3" key="1">
    <citation type="submission" date="2016-11" db="EMBL/GenBank/DDBJ databases">
        <authorList>
            <person name="Jaros S."/>
            <person name="Januszkiewicz K."/>
            <person name="Wedrychowicz H."/>
        </authorList>
    </citation>
    <scope>NUCLEOTIDE SEQUENCE [LARGE SCALE GENOMIC DNA]</scope>
    <source>
        <strain evidence="2 3">DSM 3089</strain>
    </source>
</reference>
<feature type="domain" description="BFD-like [2Fe-2S]-binding" evidence="1">
    <location>
        <begin position="16"/>
        <end position="67"/>
    </location>
</feature>
<dbReference type="EMBL" id="FQXP01000017">
    <property type="protein sequence ID" value="SHI12290.1"/>
    <property type="molecule type" value="Genomic_DNA"/>
</dbReference>
<sequence>MSDDLNQQVLDKLTKVCVCKVVTRAKVKEAIADGATTLEEVAKRTGALTGCCKGARCKHKILELIKENKS</sequence>
<proteinExistence type="predicted"/>
<dbReference type="Pfam" id="PF04324">
    <property type="entry name" value="Fer2_BFD"/>
    <property type="match status" value="1"/>
</dbReference>
<protein>
    <submittedName>
        <fullName evidence="2">BFD-like [2Fe-2S] binding domain-containing protein</fullName>
    </submittedName>
</protein>
<dbReference type="Proteomes" id="UP000184526">
    <property type="component" value="Unassembled WGS sequence"/>
</dbReference>
<evidence type="ECO:0000313" key="3">
    <source>
        <dbReference type="Proteomes" id="UP000184526"/>
    </source>
</evidence>
<organism evidence="2 3">
    <name type="scientific">Clostridium collagenovorans DSM 3089</name>
    <dbReference type="NCBI Taxonomy" id="1121306"/>
    <lineage>
        <taxon>Bacteria</taxon>
        <taxon>Bacillati</taxon>
        <taxon>Bacillota</taxon>
        <taxon>Clostridia</taxon>
        <taxon>Eubacteriales</taxon>
        <taxon>Clostridiaceae</taxon>
        <taxon>Clostridium</taxon>
    </lineage>
</organism>
<evidence type="ECO:0000313" key="2">
    <source>
        <dbReference type="EMBL" id="SHI12290.1"/>
    </source>
</evidence>
<keyword evidence="3" id="KW-1185">Reference proteome</keyword>
<gene>
    <name evidence="2" type="ORF">SAMN02745196_03012</name>
</gene>
<dbReference type="Gene3D" id="1.10.10.1100">
    <property type="entry name" value="BFD-like [2Fe-2S]-binding domain"/>
    <property type="match status" value="1"/>
</dbReference>